<dbReference type="AlphaFoldDB" id="A0A075FVS2"/>
<comment type="similarity">
    <text evidence="3">Belongs to the MqnA/MqnD family. MqnA subfamily.</text>
</comment>
<dbReference type="UniPathway" id="UPA00079"/>
<dbReference type="InterPro" id="IPR003773">
    <property type="entry name" value="Menaquinone_biosynth"/>
</dbReference>
<dbReference type="InterPro" id="IPR030868">
    <property type="entry name" value="MqnA"/>
</dbReference>
<dbReference type="SUPFAM" id="SSF53850">
    <property type="entry name" value="Periplasmic binding protein-like II"/>
    <property type="match status" value="1"/>
</dbReference>
<dbReference type="EC" id="4.2.1.151" evidence="3"/>
<protein>
    <recommendedName>
        <fullName evidence="3">Chorismate dehydratase</fullName>
        <ecNumber evidence="3">4.2.1.151</ecNumber>
    </recommendedName>
    <alternativeName>
        <fullName evidence="3">Menaquinone biosynthetic enzyme MqnA</fullName>
    </alternativeName>
</protein>
<evidence type="ECO:0000256" key="3">
    <source>
        <dbReference type="HAMAP-Rule" id="MF_00995"/>
    </source>
</evidence>
<comment type="function">
    <text evidence="3">Catalyzes the dehydration of chorismate into 3-[(1-carboxyvinyl)oxy]benzoate, a step in the biosynthesis of menaquinone (MK, vitamin K2).</text>
</comment>
<accession>A0A075FVS2</accession>
<organism evidence="4">
    <name type="scientific">uncultured marine group II/III euryarchaeote AD1000_65_C10</name>
    <dbReference type="NCBI Taxonomy" id="1457794"/>
    <lineage>
        <taxon>Archaea</taxon>
        <taxon>Methanobacteriati</taxon>
        <taxon>Methanobacteriota</taxon>
        <taxon>environmental samples</taxon>
    </lineage>
</organism>
<proteinExistence type="inferred from homology"/>
<dbReference type="PANTHER" id="PTHR37690:SF1">
    <property type="entry name" value="CHORISMATE DEHYDRATASE"/>
    <property type="match status" value="1"/>
</dbReference>
<dbReference type="GO" id="GO:0016836">
    <property type="term" value="F:hydro-lyase activity"/>
    <property type="evidence" value="ECO:0007669"/>
    <property type="project" value="UniProtKB-UniRule"/>
</dbReference>
<name>A0A075FVS2_9EURY</name>
<gene>
    <name evidence="3" type="primary">mqnA</name>
</gene>
<dbReference type="Pfam" id="PF02621">
    <property type="entry name" value="VitK2_biosynth"/>
    <property type="match status" value="1"/>
</dbReference>
<dbReference type="CDD" id="cd13634">
    <property type="entry name" value="PBP2_Sco4506"/>
    <property type="match status" value="1"/>
</dbReference>
<evidence type="ECO:0000256" key="1">
    <source>
        <dbReference type="ARBA" id="ARBA00022428"/>
    </source>
</evidence>
<keyword evidence="1 3" id="KW-0474">Menaquinone biosynthesis</keyword>
<comment type="catalytic activity">
    <reaction evidence="3">
        <text>chorismate = 3-[(1-carboxyvinyl)-oxy]benzoate + H2O</text>
        <dbReference type="Rhea" id="RHEA:40051"/>
        <dbReference type="ChEBI" id="CHEBI:15377"/>
        <dbReference type="ChEBI" id="CHEBI:29748"/>
        <dbReference type="ChEBI" id="CHEBI:76981"/>
        <dbReference type="EC" id="4.2.1.151"/>
    </reaction>
</comment>
<dbReference type="Gene3D" id="3.40.190.10">
    <property type="entry name" value="Periplasmic binding protein-like II"/>
    <property type="match status" value="2"/>
</dbReference>
<reference evidence="4" key="1">
    <citation type="journal article" date="2014" name="Genome Biol. Evol.">
        <title>Pangenome evidence for extensive interdomain horizontal transfer affecting lineage core and shell genes in uncultured planktonic thaumarchaeota and euryarchaeota.</title>
        <authorList>
            <person name="Deschamps P."/>
            <person name="Zivanovic Y."/>
            <person name="Moreira D."/>
            <person name="Rodriguez-Valera F."/>
            <person name="Lopez-Garcia P."/>
        </authorList>
    </citation>
    <scope>NUCLEOTIDE SEQUENCE</scope>
</reference>
<evidence type="ECO:0000313" key="4">
    <source>
        <dbReference type="EMBL" id="AIE95374.1"/>
    </source>
</evidence>
<keyword evidence="2 3" id="KW-0456">Lyase</keyword>
<evidence type="ECO:0000256" key="2">
    <source>
        <dbReference type="ARBA" id="ARBA00023239"/>
    </source>
</evidence>
<comment type="pathway">
    <text evidence="3">Quinol/quinone metabolism; menaquinone biosynthesis.</text>
</comment>
<dbReference type="GO" id="GO:0009234">
    <property type="term" value="P:menaquinone biosynthetic process"/>
    <property type="evidence" value="ECO:0007669"/>
    <property type="project" value="UniProtKB-UniRule"/>
</dbReference>
<dbReference type="PANTHER" id="PTHR37690">
    <property type="entry name" value="CHORISMATE DEHYDRATASE"/>
    <property type="match status" value="1"/>
</dbReference>
<dbReference type="HAMAP" id="MF_00995">
    <property type="entry name" value="MqnA"/>
    <property type="match status" value="1"/>
</dbReference>
<dbReference type="EMBL" id="KF900449">
    <property type="protein sequence ID" value="AIE95374.1"/>
    <property type="molecule type" value="Genomic_DNA"/>
</dbReference>
<sequence>MVNWSDIIGRVSFVNCDPLFHNLSQQWSILPAPPAWLTGHLLRRDCLVAPIPAADYAANSSELILLPDIGIASVGAVGSVLLFSKRELTKIRDIALPTDSSTSKKLVLYLLSQLGLDPKTVDMGPDLDEMLSKCDAALLIGDRALDEAQRNPELVKMDLGEEWFKQTGLPMVFGVFAAPVSAPVNKLKQAHHDLLENAKKFRDEQQIKDDVIRDTVIRSGFSKDRINGYFNEVTNILTDDSVRGLELFLTEVCGLETDIQWLEI</sequence>